<evidence type="ECO:0000256" key="3">
    <source>
        <dbReference type="ARBA" id="ARBA00023163"/>
    </source>
</evidence>
<evidence type="ECO:0000256" key="2">
    <source>
        <dbReference type="ARBA" id="ARBA00023125"/>
    </source>
</evidence>
<dbReference type="InterPro" id="IPR000835">
    <property type="entry name" value="HTH_MarR-typ"/>
</dbReference>
<dbReference type="InterPro" id="IPR036390">
    <property type="entry name" value="WH_DNA-bd_sf"/>
</dbReference>
<dbReference type="SUPFAM" id="SSF46785">
    <property type="entry name" value="Winged helix' DNA-binding domain"/>
    <property type="match status" value="1"/>
</dbReference>
<dbReference type="RefSeq" id="WP_379102358.1">
    <property type="nucleotide sequence ID" value="NZ_JBHUGZ010000017.1"/>
</dbReference>
<dbReference type="PRINTS" id="PR00598">
    <property type="entry name" value="HTHMARR"/>
</dbReference>
<dbReference type="SMART" id="SM00347">
    <property type="entry name" value="HTH_MARR"/>
    <property type="match status" value="1"/>
</dbReference>
<keyword evidence="1" id="KW-0805">Transcription regulation</keyword>
<dbReference type="PROSITE" id="PS01117">
    <property type="entry name" value="HTH_MARR_1"/>
    <property type="match status" value="1"/>
</dbReference>
<feature type="domain" description="HTH marR-type" evidence="5">
    <location>
        <begin position="19"/>
        <end position="150"/>
    </location>
</feature>
<dbReference type="PANTHER" id="PTHR33164">
    <property type="entry name" value="TRANSCRIPTIONAL REGULATOR, MARR FAMILY"/>
    <property type="match status" value="1"/>
</dbReference>
<evidence type="ECO:0000313" key="7">
    <source>
        <dbReference type="Proteomes" id="UP001597405"/>
    </source>
</evidence>
<evidence type="ECO:0000259" key="5">
    <source>
        <dbReference type="PROSITE" id="PS50995"/>
    </source>
</evidence>
<protein>
    <submittedName>
        <fullName evidence="6">MarR family winged helix-turn-helix transcriptional regulator</fullName>
    </submittedName>
</protein>
<sequence>MKTDRDSSARKSPPTAIRWADLADLILIIAREIQFRGYRDERVFLLTQSEGMVMRHLVAHASATPSHIAAATGLQRTNVSTVLRDLEGKGLIERHVDPEDRRGVSVHRTRRGADNYALVRKEWGDAVSAAASGDTSKLDDALALLRSIEAGLTSTRPKGGDDPVRPARRQNISPTLRD</sequence>
<accession>A0ABW4UE06</accession>
<comment type="caution">
    <text evidence="6">The sequence shown here is derived from an EMBL/GenBank/DDBJ whole genome shotgun (WGS) entry which is preliminary data.</text>
</comment>
<dbReference type="Gene3D" id="1.10.10.10">
    <property type="entry name" value="Winged helix-like DNA-binding domain superfamily/Winged helix DNA-binding domain"/>
    <property type="match status" value="1"/>
</dbReference>
<feature type="region of interest" description="Disordered" evidence="4">
    <location>
        <begin position="151"/>
        <end position="178"/>
    </location>
</feature>
<dbReference type="PANTHER" id="PTHR33164:SF89">
    <property type="entry name" value="MARR FAMILY REGULATORY PROTEIN"/>
    <property type="match status" value="1"/>
</dbReference>
<dbReference type="Proteomes" id="UP001597405">
    <property type="component" value="Unassembled WGS sequence"/>
</dbReference>
<keyword evidence="3" id="KW-0804">Transcription</keyword>
<dbReference type="PROSITE" id="PS50995">
    <property type="entry name" value="HTH_MARR_2"/>
    <property type="match status" value="1"/>
</dbReference>
<dbReference type="Pfam" id="PF12802">
    <property type="entry name" value="MarR_2"/>
    <property type="match status" value="1"/>
</dbReference>
<dbReference type="EMBL" id="JBHUGZ010000017">
    <property type="protein sequence ID" value="MFD1985773.1"/>
    <property type="molecule type" value="Genomic_DNA"/>
</dbReference>
<keyword evidence="2" id="KW-0238">DNA-binding</keyword>
<name>A0ABW4UE06_9HYPH</name>
<gene>
    <name evidence="6" type="ORF">ACFSOZ_25330</name>
</gene>
<dbReference type="InterPro" id="IPR036388">
    <property type="entry name" value="WH-like_DNA-bd_sf"/>
</dbReference>
<evidence type="ECO:0000256" key="1">
    <source>
        <dbReference type="ARBA" id="ARBA00023015"/>
    </source>
</evidence>
<dbReference type="InterPro" id="IPR039422">
    <property type="entry name" value="MarR/SlyA-like"/>
</dbReference>
<organism evidence="6 7">
    <name type="scientific">Mesorhizobium newzealandense</name>
    <dbReference type="NCBI Taxonomy" id="1300302"/>
    <lineage>
        <taxon>Bacteria</taxon>
        <taxon>Pseudomonadati</taxon>
        <taxon>Pseudomonadota</taxon>
        <taxon>Alphaproteobacteria</taxon>
        <taxon>Hyphomicrobiales</taxon>
        <taxon>Phyllobacteriaceae</taxon>
        <taxon>Mesorhizobium</taxon>
    </lineage>
</organism>
<dbReference type="InterPro" id="IPR023187">
    <property type="entry name" value="Tscrpt_reg_MarR-type_CS"/>
</dbReference>
<evidence type="ECO:0000313" key="6">
    <source>
        <dbReference type="EMBL" id="MFD1985773.1"/>
    </source>
</evidence>
<keyword evidence="7" id="KW-1185">Reference proteome</keyword>
<proteinExistence type="predicted"/>
<reference evidence="7" key="1">
    <citation type="journal article" date="2019" name="Int. J. Syst. Evol. Microbiol.">
        <title>The Global Catalogue of Microorganisms (GCM) 10K type strain sequencing project: providing services to taxonomists for standard genome sequencing and annotation.</title>
        <authorList>
            <consortium name="The Broad Institute Genomics Platform"/>
            <consortium name="The Broad Institute Genome Sequencing Center for Infectious Disease"/>
            <person name="Wu L."/>
            <person name="Ma J."/>
        </authorList>
    </citation>
    <scope>NUCLEOTIDE SEQUENCE [LARGE SCALE GENOMIC DNA]</scope>
    <source>
        <strain evidence="7">CGMCC 1.16225</strain>
    </source>
</reference>
<evidence type="ECO:0000256" key="4">
    <source>
        <dbReference type="SAM" id="MobiDB-lite"/>
    </source>
</evidence>